<dbReference type="EMBL" id="JAEHOE010000136">
    <property type="protein sequence ID" value="KAG2485054.1"/>
    <property type="molecule type" value="Genomic_DNA"/>
</dbReference>
<evidence type="ECO:0000256" key="1">
    <source>
        <dbReference type="PROSITE-ProRule" id="PRU00094"/>
    </source>
</evidence>
<dbReference type="SMART" id="SM00401">
    <property type="entry name" value="ZnF_GATA"/>
    <property type="match status" value="1"/>
</dbReference>
<dbReference type="InterPro" id="IPR000679">
    <property type="entry name" value="Znf_GATA"/>
</dbReference>
<sequence>MGPGRLDILGAICGEELTSDPRLRAVDADGLLRGVEAEVDFQRRASSMQAALLAAQQQAVLRVPNDHASQASTHALVFQQINGRSRPIIVSRPDAAIPVVQQPLATMLKPTSSQQSPPTAAQPQPARQPTPEPGKPDSKKLDCKKGDDLRSPTGRLSEAKGAVPVLAPPPAKPQAKPLIPGGPCENPFCGVNEAPQWRRIEKKLVCNRCGMYYHRHSRFPDWSYFSGIASKNASRSVVITHRRPDQPTLSAPPSASHAGAPLQAAAAGLQHPNPAAKAAATNPMLGLATSAVAGSSLLEFLKQPGRLDPETLQRVLTTPANSLDGVTVRRLQAVLEHWCDLQEQQQAGGGPAHAGAGGSRSAPPPSVAVPAPPASPLRGRSPDSPASDSTFAPVSAAGGGGGGARDGESGGELREPAAARQAKPKPSGSGQTALLVGRASPTHTPPASCVNLDSDTEPPARPQQKAAALLAPIEEEDSRRARPPVAPRQGSPRAEGSRRGRPEELAVLEEQPAVKRARGAATIEDLGLGAGLGLGLGLGGPGPDVEDPVVAVARQRLASLPPSGPARQAALAAAVQDISALRQAQEFMVQQQVKQLAARRLREAAVTLAPPAVTVATTAGAGAGGAQGQAPRPGGSLMETIAAAAAAQQQRLQADGQGAGAGSGGGKGKGRLMGEELPLPPQQRPQGKSRVPAMVEGLLEPRPGVGGLGAGLGLGGGMSAVGGLVMRDLQQRALLAQHHHQQQHAAAAAYDNVYEIQPYGVQPSQQGGGGAGGRGGQVMDEILARLLSRSAGAGGAAAHMEGAAGAAAVHASANGLRLASQGLGGGNGSVVLDLGKPSAGLAF</sequence>
<feature type="compositionally biased region" description="Pro residues" evidence="2">
    <location>
        <begin position="362"/>
        <end position="375"/>
    </location>
</feature>
<feature type="compositionally biased region" description="Low complexity" evidence="2">
    <location>
        <begin position="110"/>
        <end position="125"/>
    </location>
</feature>
<evidence type="ECO:0000313" key="5">
    <source>
        <dbReference type="Proteomes" id="UP000612055"/>
    </source>
</evidence>
<feature type="region of interest" description="Disordered" evidence="2">
    <location>
        <begin position="242"/>
        <end position="261"/>
    </location>
</feature>
<feature type="region of interest" description="Disordered" evidence="2">
    <location>
        <begin position="108"/>
        <end position="174"/>
    </location>
</feature>
<dbReference type="OrthoDB" id="552828at2759"/>
<evidence type="ECO:0000313" key="4">
    <source>
        <dbReference type="EMBL" id="KAG2485054.1"/>
    </source>
</evidence>
<evidence type="ECO:0000259" key="3">
    <source>
        <dbReference type="PROSITE" id="PS50114"/>
    </source>
</evidence>
<dbReference type="GO" id="GO:0043565">
    <property type="term" value="F:sequence-specific DNA binding"/>
    <property type="evidence" value="ECO:0007669"/>
    <property type="project" value="InterPro"/>
</dbReference>
<name>A0A835XKC1_9CHLO</name>
<keyword evidence="1" id="KW-0862">Zinc</keyword>
<accession>A0A835XKC1</accession>
<feature type="region of interest" description="Disordered" evidence="2">
    <location>
        <begin position="652"/>
        <end position="688"/>
    </location>
</feature>
<dbReference type="GO" id="GO:0006355">
    <property type="term" value="P:regulation of DNA-templated transcription"/>
    <property type="evidence" value="ECO:0007669"/>
    <property type="project" value="InterPro"/>
</dbReference>
<organism evidence="4 5">
    <name type="scientific">Edaphochlamys debaryana</name>
    <dbReference type="NCBI Taxonomy" id="47281"/>
    <lineage>
        <taxon>Eukaryota</taxon>
        <taxon>Viridiplantae</taxon>
        <taxon>Chlorophyta</taxon>
        <taxon>core chlorophytes</taxon>
        <taxon>Chlorophyceae</taxon>
        <taxon>CS clade</taxon>
        <taxon>Chlamydomonadales</taxon>
        <taxon>Chlamydomonadales incertae sedis</taxon>
        <taxon>Edaphochlamys</taxon>
    </lineage>
</organism>
<dbReference type="InterPro" id="IPR013088">
    <property type="entry name" value="Znf_NHR/GATA"/>
</dbReference>
<feature type="compositionally biased region" description="Basic and acidic residues" evidence="2">
    <location>
        <begin position="495"/>
        <end position="504"/>
    </location>
</feature>
<feature type="compositionally biased region" description="Basic and acidic residues" evidence="2">
    <location>
        <begin position="134"/>
        <end position="150"/>
    </location>
</feature>
<feature type="compositionally biased region" description="Gly residues" evidence="2">
    <location>
        <begin position="657"/>
        <end position="667"/>
    </location>
</feature>
<dbReference type="Proteomes" id="UP000612055">
    <property type="component" value="Unassembled WGS sequence"/>
</dbReference>
<gene>
    <name evidence="4" type="ORF">HYH03_016152</name>
</gene>
<proteinExistence type="predicted"/>
<dbReference type="CDD" id="cd00202">
    <property type="entry name" value="ZnF_GATA"/>
    <property type="match status" value="1"/>
</dbReference>
<keyword evidence="1" id="KW-0479">Metal-binding</keyword>
<feature type="region of interest" description="Disordered" evidence="2">
    <location>
        <begin position="344"/>
        <end position="517"/>
    </location>
</feature>
<dbReference type="PROSITE" id="PS50114">
    <property type="entry name" value="GATA_ZN_FINGER_2"/>
    <property type="match status" value="1"/>
</dbReference>
<dbReference type="SUPFAM" id="SSF57716">
    <property type="entry name" value="Glucocorticoid receptor-like (DNA-binding domain)"/>
    <property type="match status" value="1"/>
</dbReference>
<dbReference type="AlphaFoldDB" id="A0A835XKC1"/>
<feature type="compositionally biased region" description="Gly residues" evidence="2">
    <location>
        <begin position="347"/>
        <end position="358"/>
    </location>
</feature>
<keyword evidence="1" id="KW-0863">Zinc-finger</keyword>
<feature type="compositionally biased region" description="Low complexity" evidence="2">
    <location>
        <begin position="251"/>
        <end position="261"/>
    </location>
</feature>
<feature type="compositionally biased region" description="Basic and acidic residues" evidence="2">
    <location>
        <begin position="405"/>
        <end position="417"/>
    </location>
</feature>
<comment type="caution">
    <text evidence="4">The sequence shown here is derived from an EMBL/GenBank/DDBJ whole genome shotgun (WGS) entry which is preliminary data.</text>
</comment>
<keyword evidence="5" id="KW-1185">Reference proteome</keyword>
<feature type="domain" description="GATA-type" evidence="3">
    <location>
        <begin position="189"/>
        <end position="217"/>
    </location>
</feature>
<reference evidence="4" key="1">
    <citation type="journal article" date="2020" name="bioRxiv">
        <title>Comparative genomics of Chlamydomonas.</title>
        <authorList>
            <person name="Craig R.J."/>
            <person name="Hasan A.R."/>
            <person name="Ness R.W."/>
            <person name="Keightley P.D."/>
        </authorList>
    </citation>
    <scope>NUCLEOTIDE SEQUENCE</scope>
    <source>
        <strain evidence="4">CCAP 11/70</strain>
    </source>
</reference>
<dbReference type="GO" id="GO:0008270">
    <property type="term" value="F:zinc ion binding"/>
    <property type="evidence" value="ECO:0007669"/>
    <property type="project" value="UniProtKB-KW"/>
</dbReference>
<dbReference type="Gene3D" id="3.30.50.10">
    <property type="entry name" value="Erythroid Transcription Factor GATA-1, subunit A"/>
    <property type="match status" value="1"/>
</dbReference>
<evidence type="ECO:0000256" key="2">
    <source>
        <dbReference type="SAM" id="MobiDB-lite"/>
    </source>
</evidence>
<protein>
    <recommendedName>
        <fullName evidence="3">GATA-type domain-containing protein</fullName>
    </recommendedName>
</protein>